<sequence>MDEAARAEAWESYRSMSESYTLEVRPGEESSGFRGLAVPPRRGGWRPFSLRLGRPAGEPPKSAPAFQVPSLEREGSPFCPLSSWKPGF</sequence>
<dbReference type="Proteomes" id="UP000322234">
    <property type="component" value="Unassembled WGS sequence"/>
</dbReference>
<comment type="caution">
    <text evidence="2">The sequence shown here is derived from an EMBL/GenBank/DDBJ whole genome shotgun (WGS) entry which is preliminary data.</text>
</comment>
<dbReference type="AlphaFoldDB" id="A0A6B0SDN9"/>
<proteinExistence type="predicted"/>
<protein>
    <submittedName>
        <fullName evidence="2">Uncharacterized protein</fullName>
    </submittedName>
</protein>
<keyword evidence="3" id="KW-1185">Reference proteome</keyword>
<organism evidence="2 3">
    <name type="scientific">Bos mutus</name>
    <name type="common">wild yak</name>
    <dbReference type="NCBI Taxonomy" id="72004"/>
    <lineage>
        <taxon>Eukaryota</taxon>
        <taxon>Metazoa</taxon>
        <taxon>Chordata</taxon>
        <taxon>Craniata</taxon>
        <taxon>Vertebrata</taxon>
        <taxon>Euteleostomi</taxon>
        <taxon>Mammalia</taxon>
        <taxon>Eutheria</taxon>
        <taxon>Laurasiatheria</taxon>
        <taxon>Artiodactyla</taxon>
        <taxon>Ruminantia</taxon>
        <taxon>Pecora</taxon>
        <taxon>Bovidae</taxon>
        <taxon>Bovinae</taxon>
        <taxon>Bos</taxon>
    </lineage>
</organism>
<name>A0A6B0SDN9_9CETA</name>
<evidence type="ECO:0000313" key="2">
    <source>
        <dbReference type="EMBL" id="MXR00182.1"/>
    </source>
</evidence>
<evidence type="ECO:0000313" key="3">
    <source>
        <dbReference type="Proteomes" id="UP000322234"/>
    </source>
</evidence>
<reference evidence="2" key="1">
    <citation type="submission" date="2019-10" db="EMBL/GenBank/DDBJ databases">
        <title>The sequence and de novo assembly of the wild yak genome.</title>
        <authorList>
            <person name="Liu Y."/>
        </authorList>
    </citation>
    <scope>NUCLEOTIDE SEQUENCE [LARGE SCALE GENOMIC DNA]</scope>
    <source>
        <strain evidence="2">WY2019</strain>
    </source>
</reference>
<dbReference type="EMBL" id="VBQZ03021402">
    <property type="protein sequence ID" value="MXR00182.1"/>
    <property type="molecule type" value="Genomic_DNA"/>
</dbReference>
<accession>A0A6B0SDN9</accession>
<feature type="region of interest" description="Disordered" evidence="1">
    <location>
        <begin position="48"/>
        <end position="88"/>
    </location>
</feature>
<gene>
    <name evidence="2" type="ORF">E5288_WYG020375</name>
</gene>
<evidence type="ECO:0000256" key="1">
    <source>
        <dbReference type="SAM" id="MobiDB-lite"/>
    </source>
</evidence>